<evidence type="ECO:0000313" key="2">
    <source>
        <dbReference type="EMBL" id="OHB02665.1"/>
    </source>
</evidence>
<dbReference type="STRING" id="1802758.A3A96_02325"/>
<feature type="domain" description="SMODS-associated and fused to various effectors" evidence="1">
    <location>
        <begin position="206"/>
        <end position="381"/>
    </location>
</feature>
<dbReference type="InterPro" id="IPR003615">
    <property type="entry name" value="HNH_nuc"/>
</dbReference>
<name>A0A1G2TZC5_9BACT</name>
<gene>
    <name evidence="2" type="ORF">A3A96_02325</name>
</gene>
<sequence length="382" mass="43026">MKKKITKKKTNRSIPPDIKLRLWAISGARCAFPGCNKELWHEKLTLSGGNFSEMAHIKAVNPGGARHEEDSGEFVKDINNLVLLCRDHHYLVDSPEHHDEYTVKKILEFKRIHEEKIQLQTSIASNMKTRPVVLLATIGERRPEIFNEAMWLAALDSRYPTDLTGVRIDMTILGEPTTEAEWEKIANEISTSLIQRLPKGNEQEYTEHLSVFAFAPIPLLMHFGKTLANTRPTDIFQLHREGSGWKWKDSSDTFLYNIALSDMEASTDVALILSISGKPAHTEVSNIIGRSIPVYEISVANPSPLFMDTREKLSGFRTAYRNILSKIRAKHGGNINIHLFPAVPVSVAVACGQEILPKADPAIHIYDFSRSQGGWRKTLKIN</sequence>
<dbReference type="Pfam" id="PF18145">
    <property type="entry name" value="SAVED"/>
    <property type="match status" value="1"/>
</dbReference>
<dbReference type="CDD" id="cd00085">
    <property type="entry name" value="HNHc"/>
    <property type="match status" value="1"/>
</dbReference>
<reference evidence="2 3" key="1">
    <citation type="journal article" date="2016" name="Nat. Commun.">
        <title>Thousands of microbial genomes shed light on interconnected biogeochemical processes in an aquifer system.</title>
        <authorList>
            <person name="Anantharaman K."/>
            <person name="Brown C.T."/>
            <person name="Hug L.A."/>
            <person name="Sharon I."/>
            <person name="Castelle C.J."/>
            <person name="Probst A.J."/>
            <person name="Thomas B.C."/>
            <person name="Singh A."/>
            <person name="Wilkins M.J."/>
            <person name="Karaoz U."/>
            <person name="Brodie E.L."/>
            <person name="Williams K.H."/>
            <person name="Hubbard S.S."/>
            <person name="Banfield J.F."/>
        </authorList>
    </citation>
    <scope>NUCLEOTIDE SEQUENCE [LARGE SCALE GENOMIC DNA]</scope>
</reference>
<proteinExistence type="predicted"/>
<evidence type="ECO:0000259" key="1">
    <source>
        <dbReference type="Pfam" id="PF18145"/>
    </source>
</evidence>
<dbReference type="InterPro" id="IPR040836">
    <property type="entry name" value="SAVED"/>
</dbReference>
<organism evidence="2 3">
    <name type="scientific">Candidatus Zambryskibacteria bacterium RIFCSPLOWO2_01_FULL_39_39</name>
    <dbReference type="NCBI Taxonomy" id="1802758"/>
    <lineage>
        <taxon>Bacteria</taxon>
        <taxon>Candidatus Zambryskiibacteriota</taxon>
    </lineage>
</organism>
<dbReference type="NCBIfam" id="NF033611">
    <property type="entry name" value="SAVED"/>
    <property type="match status" value="1"/>
</dbReference>
<protein>
    <recommendedName>
        <fullName evidence="1">SMODS-associated and fused to various effectors domain-containing protein</fullName>
    </recommendedName>
</protein>
<dbReference type="Proteomes" id="UP000177707">
    <property type="component" value="Unassembled WGS sequence"/>
</dbReference>
<accession>A0A1G2TZC5</accession>
<dbReference type="AlphaFoldDB" id="A0A1G2TZC5"/>
<comment type="caution">
    <text evidence="2">The sequence shown here is derived from an EMBL/GenBank/DDBJ whole genome shotgun (WGS) entry which is preliminary data.</text>
</comment>
<evidence type="ECO:0000313" key="3">
    <source>
        <dbReference type="Proteomes" id="UP000177707"/>
    </source>
</evidence>
<dbReference type="EMBL" id="MHWB01000002">
    <property type="protein sequence ID" value="OHB02665.1"/>
    <property type="molecule type" value="Genomic_DNA"/>
</dbReference>